<organism evidence="1 2">
    <name type="scientific">Ideonella paludis</name>
    <dbReference type="NCBI Taxonomy" id="1233411"/>
    <lineage>
        <taxon>Bacteria</taxon>
        <taxon>Pseudomonadati</taxon>
        <taxon>Pseudomonadota</taxon>
        <taxon>Betaproteobacteria</taxon>
        <taxon>Burkholderiales</taxon>
        <taxon>Sphaerotilaceae</taxon>
        <taxon>Ideonella</taxon>
    </lineage>
</organism>
<keyword evidence="2" id="KW-1185">Reference proteome</keyword>
<protein>
    <recommendedName>
        <fullName evidence="3">Helix-turn-helix domain-containing protein</fullName>
    </recommendedName>
</protein>
<accession>A0ABS5DZZ8</accession>
<gene>
    <name evidence="1" type="ORF">KAK11_15500</name>
</gene>
<dbReference type="Proteomes" id="UP000672097">
    <property type="component" value="Unassembled WGS sequence"/>
</dbReference>
<dbReference type="EMBL" id="JAGQDG010000006">
    <property type="protein sequence ID" value="MBQ0936738.1"/>
    <property type="molecule type" value="Genomic_DNA"/>
</dbReference>
<name>A0ABS5DZZ8_9BURK</name>
<dbReference type="RefSeq" id="WP_210810129.1">
    <property type="nucleotide sequence ID" value="NZ_JAGQDG010000006.1"/>
</dbReference>
<sequence length="146" mass="16013">MTSNPKPAEGKRKLDTVVRMCELVAALAKGPKTLQDLEEMVGAHESTLLLWLKELKDSGMAYLADKGEAAGGVQGRKPQRWALQPRPFAYQDFATPAEVLEAERLAFEALAKPLGYDLSNDSAPLGDYNSLITTALWRGWRARVGV</sequence>
<evidence type="ECO:0000313" key="2">
    <source>
        <dbReference type="Proteomes" id="UP000672097"/>
    </source>
</evidence>
<reference evidence="1 2" key="1">
    <citation type="submission" date="2021-04" db="EMBL/GenBank/DDBJ databases">
        <title>The genome sequence of type strain Ideonella paludis KCTC 32238.</title>
        <authorList>
            <person name="Liu Y."/>
        </authorList>
    </citation>
    <scope>NUCLEOTIDE SEQUENCE [LARGE SCALE GENOMIC DNA]</scope>
    <source>
        <strain evidence="1 2">KCTC 32238</strain>
    </source>
</reference>
<proteinExistence type="predicted"/>
<evidence type="ECO:0000313" key="1">
    <source>
        <dbReference type="EMBL" id="MBQ0936738.1"/>
    </source>
</evidence>
<evidence type="ECO:0008006" key="3">
    <source>
        <dbReference type="Google" id="ProtNLM"/>
    </source>
</evidence>
<comment type="caution">
    <text evidence="1">The sequence shown here is derived from an EMBL/GenBank/DDBJ whole genome shotgun (WGS) entry which is preliminary data.</text>
</comment>